<comment type="caution">
    <text evidence="1">The sequence shown here is derived from an EMBL/GenBank/DDBJ whole genome shotgun (WGS) entry which is preliminary data.</text>
</comment>
<dbReference type="VEuPathDB" id="FungiDB:EMCG_05594"/>
<feature type="non-terminal residue" evidence="1">
    <location>
        <position position="1"/>
    </location>
</feature>
<feature type="non-terminal residue" evidence="1">
    <location>
        <position position="88"/>
    </location>
</feature>
<organism evidence="1 2">
    <name type="scientific">[Emmonsia] crescens</name>
    <dbReference type="NCBI Taxonomy" id="73230"/>
    <lineage>
        <taxon>Eukaryota</taxon>
        <taxon>Fungi</taxon>
        <taxon>Dikarya</taxon>
        <taxon>Ascomycota</taxon>
        <taxon>Pezizomycotina</taxon>
        <taxon>Eurotiomycetes</taxon>
        <taxon>Eurotiomycetidae</taxon>
        <taxon>Onygenales</taxon>
        <taxon>Ajellomycetaceae</taxon>
        <taxon>Emergomyces</taxon>
    </lineage>
</organism>
<evidence type="ECO:0000313" key="1">
    <source>
        <dbReference type="EMBL" id="KKZ68829.1"/>
    </source>
</evidence>
<protein>
    <submittedName>
        <fullName evidence="1">Uncharacterized protein</fullName>
    </submittedName>
</protein>
<dbReference type="Proteomes" id="UP000034164">
    <property type="component" value="Unassembled WGS sequence"/>
</dbReference>
<gene>
    <name evidence="1" type="ORF">EMCG_05594</name>
</gene>
<dbReference type="EMBL" id="LCZI01000006">
    <property type="protein sequence ID" value="KKZ68829.1"/>
    <property type="molecule type" value="Genomic_DNA"/>
</dbReference>
<accession>A0A0G2J7X5</accession>
<dbReference type="OrthoDB" id="10524968at2759"/>
<name>A0A0G2J7X5_9EURO</name>
<reference evidence="2" key="1">
    <citation type="journal article" date="2015" name="PLoS Genet.">
        <title>The dynamic genome and transcriptome of the human fungal pathogen Blastomyces and close relative Emmonsia.</title>
        <authorList>
            <person name="Munoz J.F."/>
            <person name="Gauthier G.M."/>
            <person name="Desjardins C.A."/>
            <person name="Gallo J.E."/>
            <person name="Holder J."/>
            <person name="Sullivan T.D."/>
            <person name="Marty A.J."/>
            <person name="Carmen J.C."/>
            <person name="Chen Z."/>
            <person name="Ding L."/>
            <person name="Gujja S."/>
            <person name="Magrini V."/>
            <person name="Misas E."/>
            <person name="Mitreva M."/>
            <person name="Priest M."/>
            <person name="Saif S."/>
            <person name="Whiston E.A."/>
            <person name="Young S."/>
            <person name="Zeng Q."/>
            <person name="Goldman W.E."/>
            <person name="Mardis E.R."/>
            <person name="Taylor J.W."/>
            <person name="McEwen J.G."/>
            <person name="Clay O.K."/>
            <person name="Klein B.S."/>
            <person name="Cuomo C.A."/>
        </authorList>
    </citation>
    <scope>NUCLEOTIDE SEQUENCE [LARGE SCALE GENOMIC DNA]</scope>
    <source>
        <strain evidence="2">UAMH 3008</strain>
    </source>
</reference>
<dbReference type="AlphaFoldDB" id="A0A0G2J7X5"/>
<evidence type="ECO:0000313" key="2">
    <source>
        <dbReference type="Proteomes" id="UP000034164"/>
    </source>
</evidence>
<sequence>GGRRASTSTWCPLGTLRETVWLSLSARRSSTTRLSINNASKRRKTISEPQETPNIQPQYRKEVMSPFNFTESESGIYATETRIRRNRY</sequence>
<proteinExistence type="predicted"/>